<reference evidence="1 2" key="1">
    <citation type="journal article" date="2016" name="Nat. Commun.">
        <title>Thousands of microbial genomes shed light on interconnected biogeochemical processes in an aquifer system.</title>
        <authorList>
            <person name="Anantharaman K."/>
            <person name="Brown C.T."/>
            <person name="Hug L.A."/>
            <person name="Sharon I."/>
            <person name="Castelle C.J."/>
            <person name="Probst A.J."/>
            <person name="Thomas B.C."/>
            <person name="Singh A."/>
            <person name="Wilkins M.J."/>
            <person name="Karaoz U."/>
            <person name="Brodie E.L."/>
            <person name="Williams K.H."/>
            <person name="Hubbard S.S."/>
            <person name="Banfield J.F."/>
        </authorList>
    </citation>
    <scope>NUCLEOTIDE SEQUENCE [LARGE SCALE GENOMIC DNA]</scope>
</reference>
<dbReference type="AlphaFoldDB" id="A0A1F6NWW6"/>
<dbReference type="EMBL" id="MFRC01000065">
    <property type="protein sequence ID" value="OGH88415.1"/>
    <property type="molecule type" value="Genomic_DNA"/>
</dbReference>
<name>A0A1F6NWW6_9BACT</name>
<dbReference type="Proteomes" id="UP000178490">
    <property type="component" value="Unassembled WGS sequence"/>
</dbReference>
<gene>
    <name evidence="1" type="ORF">A2537_00915</name>
</gene>
<organism evidence="1 2">
    <name type="scientific">Candidatus Magasanikbacteria bacterium RIFOXYD2_FULL_36_9</name>
    <dbReference type="NCBI Taxonomy" id="1798707"/>
    <lineage>
        <taxon>Bacteria</taxon>
        <taxon>Candidatus Magasanikiibacteriota</taxon>
    </lineage>
</organism>
<proteinExistence type="predicted"/>
<evidence type="ECO:0000313" key="1">
    <source>
        <dbReference type="EMBL" id="OGH88415.1"/>
    </source>
</evidence>
<accession>A0A1F6NWW6</accession>
<evidence type="ECO:0000313" key="2">
    <source>
        <dbReference type="Proteomes" id="UP000178490"/>
    </source>
</evidence>
<comment type="caution">
    <text evidence="1">The sequence shown here is derived from an EMBL/GenBank/DDBJ whole genome shotgun (WGS) entry which is preliminary data.</text>
</comment>
<sequence>MLLCKSFKRNQQLKVPQNQIIFLSRTSSLAMKLEREKSKSEWLPLFSFNSSAYLADEEENEP</sequence>
<protein>
    <submittedName>
        <fullName evidence="1">Uncharacterized protein</fullName>
    </submittedName>
</protein>